<proteinExistence type="predicted"/>
<dbReference type="Gene3D" id="3.30.450.20">
    <property type="entry name" value="PAS domain"/>
    <property type="match status" value="1"/>
</dbReference>
<dbReference type="SMART" id="SM00091">
    <property type="entry name" value="PAS"/>
    <property type="match status" value="1"/>
</dbReference>
<protein>
    <recommendedName>
        <fullName evidence="2">histidine kinase</fullName>
        <ecNumber evidence="2">2.7.13.3</ecNumber>
    </recommendedName>
</protein>
<comment type="caution">
    <text evidence="6">The sequence shown here is derived from an EMBL/GenBank/DDBJ whole genome shotgun (WGS) entry which is preliminary data.</text>
</comment>
<gene>
    <name evidence="6" type="ORF">OQZ29_08940</name>
</gene>
<dbReference type="InterPro" id="IPR036097">
    <property type="entry name" value="HisK_dim/P_sf"/>
</dbReference>
<dbReference type="InterPro" id="IPR003661">
    <property type="entry name" value="HisK_dim/P_dom"/>
</dbReference>
<dbReference type="InterPro" id="IPR029016">
    <property type="entry name" value="GAF-like_dom_sf"/>
</dbReference>
<dbReference type="InterPro" id="IPR000014">
    <property type="entry name" value="PAS"/>
</dbReference>
<reference evidence="6" key="1">
    <citation type="submission" date="2022-11" db="EMBL/GenBank/DDBJ databases">
        <authorList>
            <person name="Graham C."/>
            <person name="Newman J.D."/>
        </authorList>
    </citation>
    <scope>NUCLEOTIDE SEQUENCE</scope>
    <source>
        <strain evidence="6">DSM 19486</strain>
    </source>
</reference>
<dbReference type="SUPFAM" id="SSF55785">
    <property type="entry name" value="PYP-like sensor domain (PAS domain)"/>
    <property type="match status" value="1"/>
</dbReference>
<dbReference type="NCBIfam" id="TIGR00229">
    <property type="entry name" value="sensory_box"/>
    <property type="match status" value="1"/>
</dbReference>
<dbReference type="SUPFAM" id="SSF47384">
    <property type="entry name" value="Homodimeric domain of signal transducing histidine kinase"/>
    <property type="match status" value="1"/>
</dbReference>
<dbReference type="EMBL" id="JAPJUH010000002">
    <property type="protein sequence ID" value="MCX3264868.1"/>
    <property type="molecule type" value="Genomic_DNA"/>
</dbReference>
<dbReference type="InterPro" id="IPR003018">
    <property type="entry name" value="GAF"/>
</dbReference>
<dbReference type="SMART" id="SM00065">
    <property type="entry name" value="GAF"/>
    <property type="match status" value="1"/>
</dbReference>
<dbReference type="Gene3D" id="3.30.450.40">
    <property type="match status" value="1"/>
</dbReference>
<dbReference type="Gene3D" id="1.10.287.130">
    <property type="match status" value="1"/>
</dbReference>
<evidence type="ECO:0000313" key="6">
    <source>
        <dbReference type="EMBL" id="MCX3264868.1"/>
    </source>
</evidence>
<dbReference type="GO" id="GO:0000155">
    <property type="term" value="F:phosphorelay sensor kinase activity"/>
    <property type="evidence" value="ECO:0007669"/>
    <property type="project" value="InterPro"/>
</dbReference>
<dbReference type="PANTHER" id="PTHR43102">
    <property type="entry name" value="SLR1143 PROTEIN"/>
    <property type="match status" value="1"/>
</dbReference>
<comment type="catalytic activity">
    <reaction evidence="1">
        <text>ATP + protein L-histidine = ADP + protein N-phospho-L-histidine.</text>
        <dbReference type="EC" id="2.7.13.3"/>
    </reaction>
</comment>
<organism evidence="6 7">
    <name type="scientific">Pedobacter agri</name>
    <dbReference type="NCBI Taxonomy" id="454586"/>
    <lineage>
        <taxon>Bacteria</taxon>
        <taxon>Pseudomonadati</taxon>
        <taxon>Bacteroidota</taxon>
        <taxon>Sphingobacteriia</taxon>
        <taxon>Sphingobacteriales</taxon>
        <taxon>Sphingobacteriaceae</taxon>
        <taxon>Pedobacter</taxon>
    </lineage>
</organism>
<dbReference type="CDD" id="cd00130">
    <property type="entry name" value="PAS"/>
    <property type="match status" value="1"/>
</dbReference>
<accession>A0A9X3I9T0</accession>
<dbReference type="Pfam" id="PF01590">
    <property type="entry name" value="GAF"/>
    <property type="match status" value="1"/>
</dbReference>
<dbReference type="Proteomes" id="UP001142592">
    <property type="component" value="Unassembled WGS sequence"/>
</dbReference>
<feature type="coiled-coil region" evidence="3">
    <location>
        <begin position="152"/>
        <end position="179"/>
    </location>
</feature>
<keyword evidence="7" id="KW-1185">Reference proteome</keyword>
<dbReference type="InterPro" id="IPR000700">
    <property type="entry name" value="PAS-assoc_C"/>
</dbReference>
<evidence type="ECO:0000259" key="5">
    <source>
        <dbReference type="PROSITE" id="PS50113"/>
    </source>
</evidence>
<evidence type="ECO:0000256" key="2">
    <source>
        <dbReference type="ARBA" id="ARBA00012438"/>
    </source>
</evidence>
<keyword evidence="3" id="KW-0175">Coiled coil</keyword>
<evidence type="ECO:0000256" key="3">
    <source>
        <dbReference type="SAM" id="Coils"/>
    </source>
</evidence>
<dbReference type="PROSITE" id="PS50112">
    <property type="entry name" value="PAS"/>
    <property type="match status" value="1"/>
</dbReference>
<evidence type="ECO:0000313" key="7">
    <source>
        <dbReference type="Proteomes" id="UP001142592"/>
    </source>
</evidence>
<dbReference type="SUPFAM" id="SSF55781">
    <property type="entry name" value="GAF domain-like"/>
    <property type="match status" value="1"/>
</dbReference>
<dbReference type="PROSITE" id="PS50113">
    <property type="entry name" value="PAC"/>
    <property type="match status" value="1"/>
</dbReference>
<feature type="domain" description="PAC" evidence="5">
    <location>
        <begin position="316"/>
        <end position="360"/>
    </location>
</feature>
<evidence type="ECO:0000256" key="1">
    <source>
        <dbReference type="ARBA" id="ARBA00000085"/>
    </source>
</evidence>
<name>A0A9X3I9T0_9SPHI</name>
<dbReference type="AlphaFoldDB" id="A0A9X3I9T0"/>
<evidence type="ECO:0000259" key="4">
    <source>
        <dbReference type="PROSITE" id="PS50112"/>
    </source>
</evidence>
<sequence length="360" mass="41145">MAADEEKRVAKVNEFNLIDFTRTGEFQSIVNLAAEICGKPIAFLTLLDDKYNWFKIVKNFQMEPIAKESSFCRYTIQSQDVLVIPDASKDERVSTNELVTGNMHIRFYAASPLISSEGDRVGALCVFDFEPGELSSHQKQILKILARQVMYLMETEKTKMQMQEQIEQVEKQNRALQQIAFIQSHEIRHPLTIIMSLVDLAKKGVFALNEKWIDMLSNSANTLDERIKAIVNETATQKDVKLARFNRMVQEIEDYAILLLDENGRIENWNLGAELVKGYREEEIIGKNFSVFYSSKDIANGKPQRLIAQAKEFGKAKDEGWRVRKNGNQFWASVLITAIHDKDGRVIGFTKVTKDLGEPK</sequence>
<dbReference type="EC" id="2.7.13.3" evidence="2"/>
<dbReference type="Pfam" id="PF13426">
    <property type="entry name" value="PAS_9"/>
    <property type="match status" value="1"/>
</dbReference>
<dbReference type="CDD" id="cd00082">
    <property type="entry name" value="HisKA"/>
    <property type="match status" value="1"/>
</dbReference>
<feature type="domain" description="PAS" evidence="4">
    <location>
        <begin position="241"/>
        <end position="288"/>
    </location>
</feature>
<dbReference type="RefSeq" id="WP_010600246.1">
    <property type="nucleotide sequence ID" value="NZ_JAPJUH010000002.1"/>
</dbReference>
<dbReference type="InterPro" id="IPR035965">
    <property type="entry name" value="PAS-like_dom_sf"/>
</dbReference>
<dbReference type="PANTHER" id="PTHR43102:SF2">
    <property type="entry name" value="GAF DOMAIN-CONTAINING PROTEIN"/>
    <property type="match status" value="1"/>
</dbReference>